<keyword evidence="6" id="KW-0808">Transferase</keyword>
<evidence type="ECO:0000313" key="6">
    <source>
        <dbReference type="EMBL" id="OCF56858.1"/>
    </source>
</evidence>
<dbReference type="PANTHER" id="PTHR24346">
    <property type="entry name" value="MAP/MICROTUBULE AFFINITY-REGULATING KINASE"/>
    <property type="match status" value="1"/>
</dbReference>
<feature type="compositionally biased region" description="Basic and acidic residues" evidence="4">
    <location>
        <begin position="1220"/>
        <end position="1237"/>
    </location>
</feature>
<feature type="region of interest" description="Disordered" evidence="4">
    <location>
        <begin position="917"/>
        <end position="1164"/>
    </location>
</feature>
<dbReference type="PROSITE" id="PS50011">
    <property type="entry name" value="PROTEIN_KINASE_DOM"/>
    <property type="match status" value="1"/>
</dbReference>
<evidence type="ECO:0000256" key="4">
    <source>
        <dbReference type="SAM" id="MobiDB-lite"/>
    </source>
</evidence>
<feature type="region of interest" description="Disordered" evidence="4">
    <location>
        <begin position="1191"/>
        <end position="1282"/>
    </location>
</feature>
<feature type="region of interest" description="Disordered" evidence="4">
    <location>
        <begin position="306"/>
        <end position="440"/>
    </location>
</feature>
<name>A0A1B9IMM0_9TREE</name>
<accession>A0A1B9IMM0</accession>
<feature type="compositionally biased region" description="Basic and acidic residues" evidence="4">
    <location>
        <begin position="607"/>
        <end position="619"/>
    </location>
</feature>
<feature type="compositionally biased region" description="Low complexity" evidence="4">
    <location>
        <begin position="1012"/>
        <end position="1029"/>
    </location>
</feature>
<feature type="region of interest" description="Disordered" evidence="4">
    <location>
        <begin position="602"/>
        <end position="641"/>
    </location>
</feature>
<feature type="compositionally biased region" description="Gly residues" evidence="4">
    <location>
        <begin position="1249"/>
        <end position="1258"/>
    </location>
</feature>
<dbReference type="FunFam" id="1.10.510.10:FF:000571">
    <property type="entry name" value="Maternal embryonic leucine zipper kinase"/>
    <property type="match status" value="1"/>
</dbReference>
<evidence type="ECO:0000259" key="5">
    <source>
        <dbReference type="PROSITE" id="PS50011"/>
    </source>
</evidence>
<feature type="compositionally biased region" description="Polar residues" evidence="4">
    <location>
        <begin position="1191"/>
        <end position="1212"/>
    </location>
</feature>
<feature type="compositionally biased region" description="Polar residues" evidence="4">
    <location>
        <begin position="852"/>
        <end position="861"/>
    </location>
</feature>
<dbReference type="SMART" id="SM00220">
    <property type="entry name" value="S_TKc"/>
    <property type="match status" value="1"/>
</dbReference>
<dbReference type="GO" id="GO:0035556">
    <property type="term" value="P:intracellular signal transduction"/>
    <property type="evidence" value="ECO:0007669"/>
    <property type="project" value="TreeGrafter"/>
</dbReference>
<dbReference type="PROSITE" id="PS00108">
    <property type="entry name" value="PROTEIN_KINASE_ST"/>
    <property type="match status" value="1"/>
</dbReference>
<feature type="compositionally biased region" description="Polar residues" evidence="4">
    <location>
        <begin position="744"/>
        <end position="753"/>
    </location>
</feature>
<keyword evidence="6" id="KW-0418">Kinase</keyword>
<dbReference type="Pfam" id="PF00069">
    <property type="entry name" value="Pkinase"/>
    <property type="match status" value="1"/>
</dbReference>
<proteinExistence type="predicted"/>
<gene>
    <name evidence="6" type="ORF">L486_05713</name>
</gene>
<dbReference type="GO" id="GO:0005524">
    <property type="term" value="F:ATP binding"/>
    <property type="evidence" value="ECO:0007669"/>
    <property type="project" value="UniProtKB-UniRule"/>
</dbReference>
<feature type="compositionally biased region" description="Low complexity" evidence="4">
    <location>
        <begin position="1076"/>
        <end position="1093"/>
    </location>
</feature>
<feature type="compositionally biased region" description="Basic and acidic residues" evidence="4">
    <location>
        <begin position="760"/>
        <end position="770"/>
    </location>
</feature>
<dbReference type="CDD" id="cd14003">
    <property type="entry name" value="STKc_AMPK-like"/>
    <property type="match status" value="1"/>
</dbReference>
<feature type="compositionally biased region" description="Basic and acidic residues" evidence="4">
    <location>
        <begin position="801"/>
        <end position="810"/>
    </location>
</feature>
<reference evidence="7" key="2">
    <citation type="submission" date="2013-12" db="EMBL/GenBank/DDBJ databases">
        <title>Evolution of pathogenesis and genome organization in the Tremellales.</title>
        <authorList>
            <person name="Cuomo C."/>
            <person name="Litvintseva A."/>
            <person name="Heitman J."/>
            <person name="Chen Y."/>
            <person name="Sun S."/>
            <person name="Springer D."/>
            <person name="Dromer F."/>
            <person name="Young S."/>
            <person name="Zeng Q."/>
            <person name="Chapman S."/>
            <person name="Gujja S."/>
            <person name="Saif S."/>
            <person name="Birren B."/>
        </authorList>
    </citation>
    <scope>NUCLEOTIDE SEQUENCE [LARGE SCALE GENOMIC DNA]</scope>
    <source>
        <strain evidence="7">CBS 10435</strain>
    </source>
</reference>
<feature type="region of interest" description="Disordered" evidence="4">
    <location>
        <begin position="481"/>
        <end position="516"/>
    </location>
</feature>
<feature type="compositionally biased region" description="Basic and acidic residues" evidence="4">
    <location>
        <begin position="1148"/>
        <end position="1159"/>
    </location>
</feature>
<feature type="compositionally biased region" description="Low complexity" evidence="4">
    <location>
        <begin position="375"/>
        <end position="385"/>
    </location>
</feature>
<feature type="compositionally biased region" description="Acidic residues" evidence="4">
    <location>
        <begin position="386"/>
        <end position="395"/>
    </location>
</feature>
<dbReference type="EMBL" id="KI669464">
    <property type="protein sequence ID" value="OCF56858.1"/>
    <property type="molecule type" value="Genomic_DNA"/>
</dbReference>
<feature type="compositionally biased region" description="Basic and acidic residues" evidence="4">
    <location>
        <begin position="961"/>
        <end position="972"/>
    </location>
</feature>
<dbReference type="STRING" id="1331196.A0A1B9IMM0"/>
<evidence type="ECO:0000256" key="1">
    <source>
        <dbReference type="ARBA" id="ARBA00022741"/>
    </source>
</evidence>
<feature type="compositionally biased region" description="Polar residues" evidence="4">
    <location>
        <begin position="350"/>
        <end position="359"/>
    </location>
</feature>
<feature type="binding site" evidence="3">
    <location>
        <position position="79"/>
    </location>
    <ligand>
        <name>ATP</name>
        <dbReference type="ChEBI" id="CHEBI:30616"/>
    </ligand>
</feature>
<dbReference type="GO" id="GO:0005737">
    <property type="term" value="C:cytoplasm"/>
    <property type="evidence" value="ECO:0007669"/>
    <property type="project" value="TreeGrafter"/>
</dbReference>
<dbReference type="Gene3D" id="1.10.510.10">
    <property type="entry name" value="Transferase(Phosphotransferase) domain 1"/>
    <property type="match status" value="1"/>
</dbReference>
<feature type="compositionally biased region" description="Basic and acidic residues" evidence="4">
    <location>
        <begin position="1094"/>
        <end position="1114"/>
    </location>
</feature>
<organism evidence="6 7">
    <name type="scientific">Kwoniella mangroviensis CBS 10435</name>
    <dbReference type="NCBI Taxonomy" id="1331196"/>
    <lineage>
        <taxon>Eukaryota</taxon>
        <taxon>Fungi</taxon>
        <taxon>Dikarya</taxon>
        <taxon>Basidiomycota</taxon>
        <taxon>Agaricomycotina</taxon>
        <taxon>Tremellomycetes</taxon>
        <taxon>Tremellales</taxon>
        <taxon>Cryptococcaceae</taxon>
        <taxon>Kwoniella</taxon>
    </lineage>
</organism>
<protein>
    <submittedName>
        <fullName evidence="6">CAMK/CAMKL protein kinase</fullName>
    </submittedName>
</protein>
<keyword evidence="2 3" id="KW-0067">ATP-binding</keyword>
<dbReference type="InterPro" id="IPR008271">
    <property type="entry name" value="Ser/Thr_kinase_AS"/>
</dbReference>
<reference evidence="6 7" key="1">
    <citation type="submission" date="2013-07" db="EMBL/GenBank/DDBJ databases">
        <title>The Genome Sequence of Kwoniella mangroviensis CBS10435.</title>
        <authorList>
            <consortium name="The Broad Institute Genome Sequencing Platform"/>
            <person name="Cuomo C."/>
            <person name="Litvintseva A."/>
            <person name="Chen Y."/>
            <person name="Heitman J."/>
            <person name="Sun S."/>
            <person name="Springer D."/>
            <person name="Dromer F."/>
            <person name="Young S.K."/>
            <person name="Zeng Q."/>
            <person name="Gargeya S."/>
            <person name="Fitzgerald M."/>
            <person name="Abouelleil A."/>
            <person name="Alvarado L."/>
            <person name="Berlin A.M."/>
            <person name="Chapman S.B."/>
            <person name="Dewar J."/>
            <person name="Goldberg J."/>
            <person name="Griggs A."/>
            <person name="Gujja S."/>
            <person name="Hansen M."/>
            <person name="Howarth C."/>
            <person name="Imamovic A."/>
            <person name="Larimer J."/>
            <person name="McCowan C."/>
            <person name="Murphy C."/>
            <person name="Pearson M."/>
            <person name="Priest M."/>
            <person name="Roberts A."/>
            <person name="Saif S."/>
            <person name="Shea T."/>
            <person name="Sykes S."/>
            <person name="Wortman J."/>
            <person name="Nusbaum C."/>
            <person name="Birren B."/>
        </authorList>
    </citation>
    <scope>NUCLEOTIDE SEQUENCE [LARGE SCALE GENOMIC DNA]</scope>
    <source>
        <strain evidence="6 7">CBS 10435</strain>
    </source>
</reference>
<keyword evidence="1 3" id="KW-0547">Nucleotide-binding</keyword>
<feature type="region of interest" description="Disordered" evidence="4">
    <location>
        <begin position="691"/>
        <end position="864"/>
    </location>
</feature>
<dbReference type="PROSITE" id="PS00107">
    <property type="entry name" value="PROTEIN_KINASE_ATP"/>
    <property type="match status" value="1"/>
</dbReference>
<dbReference type="InterPro" id="IPR017441">
    <property type="entry name" value="Protein_kinase_ATP_BS"/>
</dbReference>
<dbReference type="InterPro" id="IPR000719">
    <property type="entry name" value="Prot_kinase_dom"/>
</dbReference>
<dbReference type="InterPro" id="IPR011009">
    <property type="entry name" value="Kinase-like_dom_sf"/>
</dbReference>
<dbReference type="OrthoDB" id="504170at2759"/>
<evidence type="ECO:0000313" key="7">
    <source>
        <dbReference type="Proteomes" id="UP000092583"/>
    </source>
</evidence>
<dbReference type="SUPFAM" id="SSF56112">
    <property type="entry name" value="Protein kinase-like (PK-like)"/>
    <property type="match status" value="1"/>
</dbReference>
<sequence length="1282" mass="140618">MAAPRRAGGQNNYSYTANTANNKQAQLTNAYQELAKELGTDKLKVVGGYTLGRVIGEGTYGSVHIATHRLTGTRCAIKKIPKSFTPHLTREIHHHRRLHHPSVVHLHEIIATESHIWLVTELCSGGELFDYLVERGRMLEGEARKLFGELAVAVGWMHRQGVVHRDLKLENVLLDGELRIKLGDLGFVREWQRGRLMETFCGTTGYASPEMLAGRKYLGVETDIWSMGIILYTLLCGGLPFDDDDERVMKEMIMKGEYEEPEWLSEEARSLIRGMLQQEPSQRLTIEGIFNHPWFRMTIVDRIQGHAGDSHSLPPSPLPTSPGSGDELFAEPFMNNGSSSRLTPHMAQPSPLSLHTTTVPHVESEPSETSVADSEAGTGTTPPTTAEEDDGEDAEPPVHRVNSSEFSATEKALELLHPNSSQSTIRRPGSASPKSGSLVKNRVAMKTHLEGQKEEDEDGEGDDVAASLHILDDHSLHLPVAQHSRTPSRTKRRSVSSTMSMERRHSHHSMSGQWQRYHPEDYLTKLNEERPPPFTTPSEKYLLNQLNDMGMDTGQLRHSVESDACDSSAAMWWILRAKQAERGETDDVIVAREATAAKKREKAAAYAREERRKAREAAKEQANAASDSLENRSPAVTFKEEPASIPVTPSFTIMNLGAPITGPSQPIFASPDNLPMSSSSSAIEALNATNLPPFELKPSPGTLTPHSQPPTTPPQENPRDLLSTPDASPARGGDEERSTKRRSPSMSMLQRATSAWVGNKKTEEKDRVQGEIDSPASYKDEKRSTSPSKLHKPPPKPKTLPKADVEHDSLLRPSPAPTPPLINTPLSTPQRERPAPSQRLGAAVDLTEELPASSSAGSITADQLVAGPSKAIKGSKRDSLWTTFRHLFNEDKRRRKRDIPGSPLAAEVKAAPSVVLSRGPNARAPHINRTPLAVPGSRRTSLDGRPAMHSRRSSSVNSRRSSFDGHNLHDPSELSGLYRRTSQRSHGSQTPTSDREHIDFPSRPGSAHSLQRGNSRRSSMSVRSPSLISDNASGRFKNGAPASPLHNYRRRAPGGSDSSRVRHFRVIHDNQSLRPSSIASSIKSNASSRASSAEGRREKGGGDDVDDSGRDDASSSRSQRRRRESKSSLTHQIHRNRSPLSAQAKKGPIRDVFQKKQDDDWISEEEEEYACGLGQIGNSRIAGSSNTMWINGSRATASPTSVNASMKTSTPSTKRRERGRRTSLEERQENEKGKNKEPTGLGIGLDSTSGGGSEGGGSRARRGLPPGRSAAPVIEEEEEDEE</sequence>
<evidence type="ECO:0000256" key="3">
    <source>
        <dbReference type="PROSITE-ProRule" id="PRU10141"/>
    </source>
</evidence>
<dbReference type="PANTHER" id="PTHR24346:SF110">
    <property type="entry name" value="NON-SPECIFIC SERINE_THREONINE PROTEIN KINASE"/>
    <property type="match status" value="1"/>
</dbReference>
<evidence type="ECO:0000256" key="2">
    <source>
        <dbReference type="ARBA" id="ARBA00022840"/>
    </source>
</evidence>
<feature type="domain" description="Protein kinase" evidence="5">
    <location>
        <begin position="49"/>
        <end position="295"/>
    </location>
</feature>
<keyword evidence="7" id="KW-1185">Reference proteome</keyword>
<dbReference type="GO" id="GO:0004674">
    <property type="term" value="F:protein serine/threonine kinase activity"/>
    <property type="evidence" value="ECO:0007669"/>
    <property type="project" value="TreeGrafter"/>
</dbReference>
<feature type="compositionally biased region" description="Pro residues" evidence="4">
    <location>
        <begin position="707"/>
        <end position="716"/>
    </location>
</feature>
<dbReference type="Proteomes" id="UP000092583">
    <property type="component" value="Unassembled WGS sequence"/>
</dbReference>